<feature type="non-terminal residue" evidence="9">
    <location>
        <position position="702"/>
    </location>
</feature>
<feature type="non-terminal residue" evidence="9">
    <location>
        <position position="1"/>
    </location>
</feature>
<dbReference type="Gene3D" id="4.10.240.10">
    <property type="entry name" value="Zn(2)-C6 fungal-type DNA-binding domain"/>
    <property type="match status" value="1"/>
</dbReference>
<reference evidence="9" key="1">
    <citation type="journal article" date="2020" name="Phytopathology">
        <title>Genome sequence of the chestnut blight fungus Cryphonectria parasitica EP155: A fundamental resource for an archetypical invasive plant pathogen.</title>
        <authorList>
            <person name="Crouch J.A."/>
            <person name="Dawe A."/>
            <person name="Aerts A."/>
            <person name="Barry K."/>
            <person name="Churchill A.C.L."/>
            <person name="Grimwood J."/>
            <person name="Hillman B."/>
            <person name="Milgroom M.G."/>
            <person name="Pangilinan J."/>
            <person name="Smith M."/>
            <person name="Salamov A."/>
            <person name="Schmutz J."/>
            <person name="Yadav J."/>
            <person name="Grigoriev I.V."/>
            <person name="Nuss D."/>
        </authorList>
    </citation>
    <scope>NUCLEOTIDE SEQUENCE</scope>
    <source>
        <strain evidence="9">EP155</strain>
    </source>
</reference>
<evidence type="ECO:0000256" key="1">
    <source>
        <dbReference type="ARBA" id="ARBA00022723"/>
    </source>
</evidence>
<protein>
    <recommendedName>
        <fullName evidence="8">Zn(2)-C6 fungal-type domain-containing protein</fullName>
    </recommendedName>
</protein>
<accession>A0A9P5CMK4</accession>
<dbReference type="GO" id="GO:0001228">
    <property type="term" value="F:DNA-binding transcription activator activity, RNA polymerase II-specific"/>
    <property type="evidence" value="ECO:0007669"/>
    <property type="project" value="TreeGrafter"/>
</dbReference>
<dbReference type="RefSeq" id="XP_040774137.1">
    <property type="nucleotide sequence ID" value="XM_040915499.1"/>
</dbReference>
<evidence type="ECO:0000313" key="10">
    <source>
        <dbReference type="Proteomes" id="UP000803844"/>
    </source>
</evidence>
<dbReference type="OrthoDB" id="4337792at2759"/>
<keyword evidence="6" id="KW-0539">Nucleus</keyword>
<organism evidence="9 10">
    <name type="scientific">Cryphonectria parasitica (strain ATCC 38755 / EP155)</name>
    <dbReference type="NCBI Taxonomy" id="660469"/>
    <lineage>
        <taxon>Eukaryota</taxon>
        <taxon>Fungi</taxon>
        <taxon>Dikarya</taxon>
        <taxon>Ascomycota</taxon>
        <taxon>Pezizomycotina</taxon>
        <taxon>Sordariomycetes</taxon>
        <taxon>Sordariomycetidae</taxon>
        <taxon>Diaporthales</taxon>
        <taxon>Cryphonectriaceae</taxon>
        <taxon>Cryphonectria-Endothia species complex</taxon>
        <taxon>Cryphonectria</taxon>
    </lineage>
</organism>
<dbReference type="PANTHER" id="PTHR31944">
    <property type="entry name" value="HEME-RESPONSIVE ZINC FINGER TRANSCRIPTION FACTOR HAP1"/>
    <property type="match status" value="1"/>
</dbReference>
<evidence type="ECO:0000256" key="6">
    <source>
        <dbReference type="ARBA" id="ARBA00023242"/>
    </source>
</evidence>
<proteinExistence type="predicted"/>
<evidence type="ECO:0000313" key="9">
    <source>
        <dbReference type="EMBL" id="KAF3763176.1"/>
    </source>
</evidence>
<dbReference type="SMART" id="SM00906">
    <property type="entry name" value="Fungal_trans"/>
    <property type="match status" value="1"/>
</dbReference>
<evidence type="ECO:0000259" key="8">
    <source>
        <dbReference type="PROSITE" id="PS50048"/>
    </source>
</evidence>
<dbReference type="SUPFAM" id="SSF57701">
    <property type="entry name" value="Zn2/Cys6 DNA-binding domain"/>
    <property type="match status" value="1"/>
</dbReference>
<dbReference type="GO" id="GO:0006351">
    <property type="term" value="P:DNA-templated transcription"/>
    <property type="evidence" value="ECO:0007669"/>
    <property type="project" value="InterPro"/>
</dbReference>
<evidence type="ECO:0000256" key="7">
    <source>
        <dbReference type="SAM" id="MobiDB-lite"/>
    </source>
</evidence>
<gene>
    <name evidence="9" type="ORF">M406DRAFT_217196</name>
</gene>
<dbReference type="GO" id="GO:0000978">
    <property type="term" value="F:RNA polymerase II cis-regulatory region sequence-specific DNA binding"/>
    <property type="evidence" value="ECO:0007669"/>
    <property type="project" value="TreeGrafter"/>
</dbReference>
<evidence type="ECO:0000256" key="5">
    <source>
        <dbReference type="ARBA" id="ARBA00023163"/>
    </source>
</evidence>
<dbReference type="PROSITE" id="PS00463">
    <property type="entry name" value="ZN2_CY6_FUNGAL_1"/>
    <property type="match status" value="1"/>
</dbReference>
<dbReference type="Pfam" id="PF00172">
    <property type="entry name" value="Zn_clus"/>
    <property type="match status" value="1"/>
</dbReference>
<dbReference type="CDD" id="cd12148">
    <property type="entry name" value="fungal_TF_MHR"/>
    <property type="match status" value="1"/>
</dbReference>
<dbReference type="GO" id="GO:0008270">
    <property type="term" value="F:zinc ion binding"/>
    <property type="evidence" value="ECO:0007669"/>
    <property type="project" value="InterPro"/>
</dbReference>
<dbReference type="InterPro" id="IPR001138">
    <property type="entry name" value="Zn2Cys6_DnaBD"/>
</dbReference>
<name>A0A9P5CMK4_CRYP1</name>
<dbReference type="GO" id="GO:0005634">
    <property type="term" value="C:nucleus"/>
    <property type="evidence" value="ECO:0007669"/>
    <property type="project" value="TreeGrafter"/>
</dbReference>
<feature type="domain" description="Zn(2)-C6 fungal-type" evidence="8">
    <location>
        <begin position="9"/>
        <end position="40"/>
    </location>
</feature>
<keyword evidence="10" id="KW-1185">Reference proteome</keyword>
<keyword evidence="3" id="KW-0805">Transcription regulation</keyword>
<evidence type="ECO:0000256" key="4">
    <source>
        <dbReference type="ARBA" id="ARBA00023125"/>
    </source>
</evidence>
<sequence>RRRRRPTTACVVCRRRKTRCNGEHPCSNCSRARKKEACVYEDETPQRSAPEGPSPASQDGSPVPSSSIKTPSIVGANPKSGGPDVDALKTRIRHLEEELGRINNSRTAPPVACATTATTPVSHVGTPSSHTFESKIGGTFHIHHPTSREPAHKSTIEQAHGISRSISHKTRLFGQSHWVNTVAAIAQDLITLVDPYLGTENSNILSGIQKCKCIARVIKAQRAPQWPCPPRPGLPPKHLADELLEHYLQTFETVYRVLHVPTFKRDYESLWVSDDTSQPNIAFIVQLKLVFALGALIYDDRFTLRTLAIQWIYEAQTYLSEPIFKSRLGIQTLQTRILLVLAQEFVDVGGDATWVSVGVIMRTAIIMGLHRDPSQLPEMSTFQAEMRRRLWNTILELSLQASMQTGGPPLISTNDFDTGPPCNYDDEVLLVEDAAPKRGDEPTDTSVARALRQTYPARLAVAKSLNDLSSEPSSYEETLRLDAELRKAFKTMSQALQQRTSREPRPDFAAKVVDFLVLWYLSSLHAPYFAASLHETSYAFSRKVMVDLSLRMWCAVCPSSAITATSLSSREDDVTPQEGGDWFSRFVTCGAGFFRSGGFRAGFITTAELRAQLQEDDNLGLGLGLGSLNTRTDLFAIVGETKAWCLQCIDTGETNIKGHLISSLLAAHIEGLKRGVPKEDLGRFLVRAADEAVEICLPIIEA</sequence>
<feature type="compositionally biased region" description="Polar residues" evidence="7">
    <location>
        <begin position="55"/>
        <end position="70"/>
    </location>
</feature>
<dbReference type="InterPro" id="IPR036864">
    <property type="entry name" value="Zn2-C6_fun-type_DNA-bd_sf"/>
</dbReference>
<dbReference type="Pfam" id="PF04082">
    <property type="entry name" value="Fungal_trans"/>
    <property type="match status" value="1"/>
</dbReference>
<evidence type="ECO:0000256" key="3">
    <source>
        <dbReference type="ARBA" id="ARBA00023015"/>
    </source>
</evidence>
<dbReference type="EMBL" id="MU032349">
    <property type="protein sequence ID" value="KAF3763176.1"/>
    <property type="molecule type" value="Genomic_DNA"/>
</dbReference>
<feature type="region of interest" description="Disordered" evidence="7">
    <location>
        <begin position="22"/>
        <end position="86"/>
    </location>
</feature>
<dbReference type="PROSITE" id="PS50048">
    <property type="entry name" value="ZN2_CY6_FUNGAL_2"/>
    <property type="match status" value="1"/>
</dbReference>
<dbReference type="SMART" id="SM00066">
    <property type="entry name" value="GAL4"/>
    <property type="match status" value="1"/>
</dbReference>
<dbReference type="AlphaFoldDB" id="A0A9P5CMK4"/>
<dbReference type="Proteomes" id="UP000803844">
    <property type="component" value="Unassembled WGS sequence"/>
</dbReference>
<keyword evidence="1" id="KW-0479">Metal-binding</keyword>
<dbReference type="InterPro" id="IPR007219">
    <property type="entry name" value="XnlR_reg_dom"/>
</dbReference>
<dbReference type="CDD" id="cd00067">
    <property type="entry name" value="GAL4"/>
    <property type="match status" value="1"/>
</dbReference>
<dbReference type="InterPro" id="IPR051430">
    <property type="entry name" value="Fungal_TF_Env_Response"/>
</dbReference>
<keyword evidence="5" id="KW-0804">Transcription</keyword>
<dbReference type="GeneID" id="63832628"/>
<keyword evidence="4" id="KW-0238">DNA-binding</keyword>
<evidence type="ECO:0000256" key="2">
    <source>
        <dbReference type="ARBA" id="ARBA00022833"/>
    </source>
</evidence>
<keyword evidence="2" id="KW-0862">Zinc</keyword>
<comment type="caution">
    <text evidence="9">The sequence shown here is derived from an EMBL/GenBank/DDBJ whole genome shotgun (WGS) entry which is preliminary data.</text>
</comment>
<dbReference type="PANTHER" id="PTHR31944:SF131">
    <property type="entry name" value="HEME-RESPONSIVE ZINC FINGER TRANSCRIPTION FACTOR HAP1"/>
    <property type="match status" value="1"/>
</dbReference>